<accession>A0A0F9FE12</accession>
<organism evidence="1">
    <name type="scientific">marine sediment metagenome</name>
    <dbReference type="NCBI Taxonomy" id="412755"/>
    <lineage>
        <taxon>unclassified sequences</taxon>
        <taxon>metagenomes</taxon>
        <taxon>ecological metagenomes</taxon>
    </lineage>
</organism>
<dbReference type="AlphaFoldDB" id="A0A0F9FE12"/>
<gene>
    <name evidence="1" type="ORF">LCGC14_1962760</name>
</gene>
<dbReference type="EMBL" id="LAZR01021647">
    <property type="protein sequence ID" value="KKL84639.1"/>
    <property type="molecule type" value="Genomic_DNA"/>
</dbReference>
<protein>
    <submittedName>
        <fullName evidence="1">Uncharacterized protein</fullName>
    </submittedName>
</protein>
<comment type="caution">
    <text evidence="1">The sequence shown here is derived from an EMBL/GenBank/DDBJ whole genome shotgun (WGS) entry which is preliminary data.</text>
</comment>
<name>A0A0F9FE12_9ZZZZ</name>
<reference evidence="1" key="1">
    <citation type="journal article" date="2015" name="Nature">
        <title>Complex archaea that bridge the gap between prokaryotes and eukaryotes.</title>
        <authorList>
            <person name="Spang A."/>
            <person name="Saw J.H."/>
            <person name="Jorgensen S.L."/>
            <person name="Zaremba-Niedzwiedzka K."/>
            <person name="Martijn J."/>
            <person name="Lind A.E."/>
            <person name="van Eijk R."/>
            <person name="Schleper C."/>
            <person name="Guy L."/>
            <person name="Ettema T.J."/>
        </authorList>
    </citation>
    <scope>NUCLEOTIDE SEQUENCE</scope>
</reference>
<sequence length="86" mass="9523">MPHDTETEETLAEYQKRRKRAIKLLCDCDFTPIAATNIAGPLCSLKAFSIARQRQVISAVTKIVRGEGRVVEKSTPVSLGRRPKGI</sequence>
<evidence type="ECO:0000313" key="1">
    <source>
        <dbReference type="EMBL" id="KKL84639.1"/>
    </source>
</evidence>
<proteinExistence type="predicted"/>